<dbReference type="InterPro" id="IPR020846">
    <property type="entry name" value="MFS_dom"/>
</dbReference>
<dbReference type="PANTHER" id="PTHR48020:SF12">
    <property type="entry name" value="PROTON MYO-INOSITOL COTRANSPORTER"/>
    <property type="match status" value="1"/>
</dbReference>
<feature type="transmembrane region" description="Helical" evidence="8">
    <location>
        <begin position="158"/>
        <end position="180"/>
    </location>
</feature>
<organism evidence="10 11">
    <name type="scientific">Jiella sonneratiae</name>
    <dbReference type="NCBI Taxonomy" id="2816856"/>
    <lineage>
        <taxon>Bacteria</taxon>
        <taxon>Pseudomonadati</taxon>
        <taxon>Pseudomonadota</taxon>
        <taxon>Alphaproteobacteria</taxon>
        <taxon>Hyphomicrobiales</taxon>
        <taxon>Aurantimonadaceae</taxon>
        <taxon>Jiella</taxon>
    </lineage>
</organism>
<dbReference type="Gene3D" id="1.20.1250.20">
    <property type="entry name" value="MFS general substrate transporter like domains"/>
    <property type="match status" value="1"/>
</dbReference>
<evidence type="ECO:0000313" key="10">
    <source>
        <dbReference type="EMBL" id="MBO0902816.1"/>
    </source>
</evidence>
<feature type="transmembrane region" description="Helical" evidence="8">
    <location>
        <begin position="309"/>
        <end position="330"/>
    </location>
</feature>
<feature type="domain" description="Major facilitator superfamily (MFS) profile" evidence="9">
    <location>
        <begin position="6"/>
        <end position="429"/>
    </location>
</feature>
<evidence type="ECO:0000313" key="11">
    <source>
        <dbReference type="Proteomes" id="UP000664288"/>
    </source>
</evidence>
<dbReference type="Pfam" id="PF00083">
    <property type="entry name" value="Sugar_tr"/>
    <property type="match status" value="1"/>
</dbReference>
<feature type="transmembrane region" description="Helical" evidence="8">
    <location>
        <begin position="72"/>
        <end position="95"/>
    </location>
</feature>
<evidence type="ECO:0000256" key="5">
    <source>
        <dbReference type="ARBA" id="ARBA00022989"/>
    </source>
</evidence>
<dbReference type="PROSITE" id="PS00216">
    <property type="entry name" value="SUGAR_TRANSPORT_1"/>
    <property type="match status" value="2"/>
</dbReference>
<feature type="transmembrane region" description="Helical" evidence="8">
    <location>
        <begin position="101"/>
        <end position="118"/>
    </location>
</feature>
<feature type="transmembrane region" description="Helical" evidence="8">
    <location>
        <begin position="130"/>
        <end position="152"/>
    </location>
</feature>
<dbReference type="SUPFAM" id="SSF103473">
    <property type="entry name" value="MFS general substrate transporter"/>
    <property type="match status" value="1"/>
</dbReference>
<dbReference type="PRINTS" id="PR00171">
    <property type="entry name" value="SUGRTRNSPORT"/>
</dbReference>
<evidence type="ECO:0000256" key="3">
    <source>
        <dbReference type="ARBA" id="ARBA00022448"/>
    </source>
</evidence>
<accession>A0ABS3J2K5</accession>
<keyword evidence="6 8" id="KW-0472">Membrane</keyword>
<gene>
    <name evidence="10" type="ORF">J1C47_04130</name>
</gene>
<feature type="transmembrane region" description="Helical" evidence="8">
    <location>
        <begin position="240"/>
        <end position="264"/>
    </location>
</feature>
<dbReference type="EMBL" id="JAFMPY010000004">
    <property type="protein sequence ID" value="MBO0902816.1"/>
    <property type="molecule type" value="Genomic_DNA"/>
</dbReference>
<evidence type="ECO:0000256" key="4">
    <source>
        <dbReference type="ARBA" id="ARBA00022692"/>
    </source>
</evidence>
<evidence type="ECO:0000259" key="9">
    <source>
        <dbReference type="PROSITE" id="PS50850"/>
    </source>
</evidence>
<feature type="transmembrane region" description="Helical" evidence="8">
    <location>
        <begin position="42"/>
        <end position="60"/>
    </location>
</feature>
<proteinExistence type="inferred from homology"/>
<dbReference type="NCBIfam" id="TIGR00879">
    <property type="entry name" value="SP"/>
    <property type="match status" value="1"/>
</dbReference>
<dbReference type="InterPro" id="IPR003663">
    <property type="entry name" value="Sugar/inositol_transpt"/>
</dbReference>
<dbReference type="Proteomes" id="UP000664288">
    <property type="component" value="Unassembled WGS sequence"/>
</dbReference>
<comment type="subcellular location">
    <subcellularLocation>
        <location evidence="1">Membrane</location>
        <topology evidence="1">Multi-pass membrane protein</topology>
    </subcellularLocation>
</comment>
<evidence type="ECO:0000256" key="1">
    <source>
        <dbReference type="ARBA" id="ARBA00004141"/>
    </source>
</evidence>
<dbReference type="PROSITE" id="PS50850">
    <property type="entry name" value="MFS"/>
    <property type="match status" value="1"/>
</dbReference>
<comment type="similarity">
    <text evidence="2 7">Belongs to the major facilitator superfamily. Sugar transporter (TC 2.A.1.1) family.</text>
</comment>
<keyword evidence="5 8" id="KW-1133">Transmembrane helix</keyword>
<feature type="transmembrane region" description="Helical" evidence="8">
    <location>
        <begin position="336"/>
        <end position="363"/>
    </location>
</feature>
<feature type="transmembrane region" description="Helical" evidence="8">
    <location>
        <begin position="375"/>
        <end position="398"/>
    </location>
</feature>
<dbReference type="InterPro" id="IPR050814">
    <property type="entry name" value="Myo-inositol_Transporter"/>
</dbReference>
<dbReference type="InterPro" id="IPR036259">
    <property type="entry name" value="MFS_trans_sf"/>
</dbReference>
<dbReference type="InterPro" id="IPR005828">
    <property type="entry name" value="MFS_sugar_transport-like"/>
</dbReference>
<dbReference type="PANTHER" id="PTHR48020">
    <property type="entry name" value="PROTON MYO-INOSITOL COTRANSPORTER"/>
    <property type="match status" value="1"/>
</dbReference>
<dbReference type="RefSeq" id="WP_207349469.1">
    <property type="nucleotide sequence ID" value="NZ_JAFMPY010000004.1"/>
</dbReference>
<protein>
    <submittedName>
        <fullName evidence="10">Sugar porter family MFS transporter</fullName>
    </submittedName>
</protein>
<evidence type="ECO:0000256" key="6">
    <source>
        <dbReference type="ARBA" id="ARBA00023136"/>
    </source>
</evidence>
<feature type="transmembrane region" description="Helical" evidence="8">
    <location>
        <begin position="276"/>
        <end position="297"/>
    </location>
</feature>
<keyword evidence="3 7" id="KW-0813">Transport</keyword>
<sequence>MSFGKIAATASLGGLLFGYDTGVISGALPFIKDQYGLSAGDQGLVVSIALAGAALGAGFAGGIADSLGRRKVIIAAAALFVVGALLCAFADSYLLLLAGRLVLGLAIGVASMLTPLYLSEMAPADKRGAVVSLNQMCITSGILISYLVDYAFSHVDGGWRWMLGLGAVPGIVLSVGMLFLPDSPRWLAGQGSLDDARDALRRINGPRDADAQLQELRTDLKRENGRVAPWSEMFTGKAKYALIVGVGLAVFQQITGINTVIYFAPTIFNSAGMPDTSASILATAGVGVVNVVMTFVALRLIDRAGRRSLLLTGLVGMAVTLAILAGGFFLGNSGLLAWITTLSVAAYVGFFAIGLGPVFWLLIAEIFPLAVRGRGMSIATVSNWVSNLVVSQVFLLLIDGVGSGSTFLLFAVLTVAAILFTLRLVPETKGRSLEEIEADLGDERHPQAAAAA</sequence>
<reference evidence="10 11" key="1">
    <citation type="submission" date="2021-03" db="EMBL/GenBank/DDBJ databases">
        <title>Whole genome sequence of Jiella sp. MQZ13P-4.</title>
        <authorList>
            <person name="Tuo L."/>
        </authorList>
    </citation>
    <scope>NUCLEOTIDE SEQUENCE [LARGE SCALE GENOMIC DNA]</scope>
    <source>
        <strain evidence="10 11">MQZ13P-4</strain>
    </source>
</reference>
<feature type="transmembrane region" description="Helical" evidence="8">
    <location>
        <begin position="404"/>
        <end position="425"/>
    </location>
</feature>
<evidence type="ECO:0000256" key="7">
    <source>
        <dbReference type="RuleBase" id="RU003346"/>
    </source>
</evidence>
<evidence type="ECO:0000256" key="2">
    <source>
        <dbReference type="ARBA" id="ARBA00010992"/>
    </source>
</evidence>
<evidence type="ECO:0000256" key="8">
    <source>
        <dbReference type="SAM" id="Phobius"/>
    </source>
</evidence>
<comment type="caution">
    <text evidence="10">The sequence shown here is derived from an EMBL/GenBank/DDBJ whole genome shotgun (WGS) entry which is preliminary data.</text>
</comment>
<name>A0ABS3J2K5_9HYPH</name>
<keyword evidence="11" id="KW-1185">Reference proteome</keyword>
<dbReference type="PROSITE" id="PS00217">
    <property type="entry name" value="SUGAR_TRANSPORT_2"/>
    <property type="match status" value="1"/>
</dbReference>
<dbReference type="InterPro" id="IPR005829">
    <property type="entry name" value="Sugar_transporter_CS"/>
</dbReference>
<keyword evidence="4 8" id="KW-0812">Transmembrane</keyword>